<evidence type="ECO:0000313" key="9">
    <source>
        <dbReference type="Proteomes" id="UP000588604"/>
    </source>
</evidence>
<name>A0A841MTL4_9BACT</name>
<dbReference type="Gene3D" id="2.40.420.20">
    <property type="match status" value="1"/>
</dbReference>
<dbReference type="Gene3D" id="1.10.287.470">
    <property type="entry name" value="Helix hairpin bin"/>
    <property type="match status" value="1"/>
</dbReference>
<feature type="domain" description="Multidrug resistance protein MdtA-like beta-barrel" evidence="6">
    <location>
        <begin position="206"/>
        <end position="290"/>
    </location>
</feature>
<dbReference type="Pfam" id="PF25917">
    <property type="entry name" value="BSH_RND"/>
    <property type="match status" value="1"/>
</dbReference>
<dbReference type="NCBIfam" id="TIGR01730">
    <property type="entry name" value="RND_mfp"/>
    <property type="match status" value="1"/>
</dbReference>
<dbReference type="SUPFAM" id="SSF111369">
    <property type="entry name" value="HlyD-like secretion proteins"/>
    <property type="match status" value="1"/>
</dbReference>
<feature type="chain" id="PRO_5032910632" evidence="3">
    <location>
        <begin position="20"/>
        <end position="372"/>
    </location>
</feature>
<feature type="domain" description="Multidrug resistance protein MdtA-like alpha-helical hairpin" evidence="4">
    <location>
        <begin position="102"/>
        <end position="170"/>
    </location>
</feature>
<evidence type="ECO:0000256" key="3">
    <source>
        <dbReference type="SAM" id="SignalP"/>
    </source>
</evidence>
<protein>
    <submittedName>
        <fullName evidence="8">Membrane fusion protein (Multidrug efflux system)</fullName>
    </submittedName>
</protein>
<evidence type="ECO:0000259" key="7">
    <source>
        <dbReference type="Pfam" id="PF25989"/>
    </source>
</evidence>
<evidence type="ECO:0000256" key="2">
    <source>
        <dbReference type="SAM" id="Coils"/>
    </source>
</evidence>
<dbReference type="PANTHER" id="PTHR30158">
    <property type="entry name" value="ACRA/E-RELATED COMPONENT OF DRUG EFFLUX TRANSPORTER"/>
    <property type="match status" value="1"/>
</dbReference>
<dbReference type="InterPro" id="IPR006143">
    <property type="entry name" value="RND_pump_MFP"/>
</dbReference>
<dbReference type="PANTHER" id="PTHR30158:SF23">
    <property type="entry name" value="MULTIDRUG RESISTANCE PROTEIN MEXA"/>
    <property type="match status" value="1"/>
</dbReference>
<dbReference type="InterPro" id="IPR058626">
    <property type="entry name" value="MdtA-like_b-barrel"/>
</dbReference>
<evidence type="ECO:0000256" key="1">
    <source>
        <dbReference type="ARBA" id="ARBA00009477"/>
    </source>
</evidence>
<feature type="signal peptide" evidence="3">
    <location>
        <begin position="1"/>
        <end position="19"/>
    </location>
</feature>
<sequence length="372" mass="40924">MKSNFHIIAFSALIFTAFACGSKQQAGPPPAPVIPVTTYKVVKKSVRGFDQYPATLVPMNEVEIRPQISGYITNIYVQDGQMVKKGQKLYEIDRSKYAASQQQAQANVASAEANLAKLTKDLERYKRLDEQDAIAKQQLDYAETAVLDAKSQLAFAKAQLQSASTDYQYSLLTAPFDGTVGISQVRVGAQVSPGQPLLNTLSSNDPMSLNFVVNEREIPRYNKLLREENQPDSLFTIQFSDGSSYPFPGKFITIDRAVGRQSGTINLRVRFPNPNHELIAGMTVNLQVLNDDIGPQLAIPAKAVVEQMGEYFVFVVQEENKVHQQKVILGTQLGDDIVVRDGLAEGTVIVESGVQKLREGIQITTESAAPQQ</sequence>
<dbReference type="GO" id="GO:0046677">
    <property type="term" value="P:response to antibiotic"/>
    <property type="evidence" value="ECO:0007669"/>
    <property type="project" value="TreeGrafter"/>
</dbReference>
<keyword evidence="3" id="KW-0732">Signal</keyword>
<dbReference type="RefSeq" id="WP_184493581.1">
    <property type="nucleotide sequence ID" value="NZ_JACIJO010000001.1"/>
</dbReference>
<dbReference type="Pfam" id="PF25944">
    <property type="entry name" value="Beta-barrel_RND"/>
    <property type="match status" value="1"/>
</dbReference>
<evidence type="ECO:0000259" key="6">
    <source>
        <dbReference type="Pfam" id="PF25944"/>
    </source>
</evidence>
<dbReference type="Gene3D" id="2.40.50.100">
    <property type="match status" value="1"/>
</dbReference>
<reference evidence="8 9" key="1">
    <citation type="submission" date="2020-08" db="EMBL/GenBank/DDBJ databases">
        <title>Genomic Encyclopedia of Type Strains, Phase IV (KMG-IV): sequencing the most valuable type-strain genomes for metagenomic binning, comparative biology and taxonomic classification.</title>
        <authorList>
            <person name="Goeker M."/>
        </authorList>
    </citation>
    <scope>NUCLEOTIDE SEQUENCE [LARGE SCALE GENOMIC DNA]</scope>
    <source>
        <strain evidence="8 9">DSM 102044</strain>
    </source>
</reference>
<comment type="similarity">
    <text evidence="1">Belongs to the membrane fusion protein (MFP) (TC 8.A.1) family.</text>
</comment>
<keyword evidence="2" id="KW-0175">Coiled coil</keyword>
<dbReference type="PROSITE" id="PS51257">
    <property type="entry name" value="PROKAR_LIPOPROTEIN"/>
    <property type="match status" value="1"/>
</dbReference>
<comment type="caution">
    <text evidence="8">The sequence shown here is derived from an EMBL/GenBank/DDBJ whole genome shotgun (WGS) entry which is preliminary data.</text>
</comment>
<gene>
    <name evidence="8" type="ORF">FHS59_000966</name>
</gene>
<dbReference type="GO" id="GO:0005886">
    <property type="term" value="C:plasma membrane"/>
    <property type="evidence" value="ECO:0007669"/>
    <property type="project" value="TreeGrafter"/>
</dbReference>
<dbReference type="Gene3D" id="2.40.30.170">
    <property type="match status" value="1"/>
</dbReference>
<dbReference type="GO" id="GO:0030313">
    <property type="term" value="C:cell envelope"/>
    <property type="evidence" value="ECO:0007669"/>
    <property type="project" value="UniProtKB-SubCell"/>
</dbReference>
<feature type="coiled-coil region" evidence="2">
    <location>
        <begin position="101"/>
        <end position="128"/>
    </location>
</feature>
<dbReference type="GO" id="GO:0022857">
    <property type="term" value="F:transmembrane transporter activity"/>
    <property type="evidence" value="ECO:0007669"/>
    <property type="project" value="InterPro"/>
</dbReference>
<dbReference type="InterPro" id="IPR058625">
    <property type="entry name" value="MdtA-like_BSH"/>
</dbReference>
<accession>A0A841MTL4</accession>
<dbReference type="InterPro" id="IPR058624">
    <property type="entry name" value="MdtA-like_HH"/>
</dbReference>
<organism evidence="8 9">
    <name type="scientific">Algoriphagus iocasae</name>
    <dbReference type="NCBI Taxonomy" id="1836499"/>
    <lineage>
        <taxon>Bacteria</taxon>
        <taxon>Pseudomonadati</taxon>
        <taxon>Bacteroidota</taxon>
        <taxon>Cytophagia</taxon>
        <taxon>Cytophagales</taxon>
        <taxon>Cyclobacteriaceae</taxon>
        <taxon>Algoriphagus</taxon>
    </lineage>
</organism>
<keyword evidence="9" id="KW-1185">Reference proteome</keyword>
<evidence type="ECO:0000259" key="5">
    <source>
        <dbReference type="Pfam" id="PF25917"/>
    </source>
</evidence>
<dbReference type="Pfam" id="PF25989">
    <property type="entry name" value="YknX_C"/>
    <property type="match status" value="1"/>
</dbReference>
<feature type="domain" description="Multidrug resistance protein MdtA-like barrel-sandwich hybrid" evidence="5">
    <location>
        <begin position="60"/>
        <end position="198"/>
    </location>
</feature>
<dbReference type="Proteomes" id="UP000588604">
    <property type="component" value="Unassembled WGS sequence"/>
</dbReference>
<dbReference type="EMBL" id="JACIJO010000001">
    <property type="protein sequence ID" value="MBB6325351.1"/>
    <property type="molecule type" value="Genomic_DNA"/>
</dbReference>
<dbReference type="AlphaFoldDB" id="A0A841MTL4"/>
<evidence type="ECO:0000259" key="4">
    <source>
        <dbReference type="Pfam" id="PF25876"/>
    </source>
</evidence>
<dbReference type="Pfam" id="PF25876">
    <property type="entry name" value="HH_MFP_RND"/>
    <property type="match status" value="1"/>
</dbReference>
<evidence type="ECO:0000313" key="8">
    <source>
        <dbReference type="EMBL" id="MBB6325351.1"/>
    </source>
</evidence>
<feature type="domain" description="YknX-like C-terminal permuted SH3-like" evidence="7">
    <location>
        <begin position="297"/>
        <end position="364"/>
    </location>
</feature>
<proteinExistence type="inferred from homology"/>
<dbReference type="InterPro" id="IPR058637">
    <property type="entry name" value="YknX-like_C"/>
</dbReference>